<accession>A0A2G4YPA4</accession>
<dbReference type="InParanoid" id="A0A2G4YPA4"/>
<dbReference type="EMBL" id="PDEM01000025">
    <property type="protein sequence ID" value="PHZ84130.1"/>
    <property type="molecule type" value="Genomic_DNA"/>
</dbReference>
<dbReference type="AlphaFoldDB" id="A0A2G4YPA4"/>
<dbReference type="RefSeq" id="WP_099473984.1">
    <property type="nucleotide sequence ID" value="NZ_CP041025.1"/>
</dbReference>
<organism evidence="3 4">
    <name type="scientific">Paremcibacter congregatus</name>
    <dbReference type="NCBI Taxonomy" id="2043170"/>
    <lineage>
        <taxon>Bacteria</taxon>
        <taxon>Pseudomonadati</taxon>
        <taxon>Pseudomonadota</taxon>
        <taxon>Alphaproteobacteria</taxon>
        <taxon>Emcibacterales</taxon>
        <taxon>Emcibacteraceae</taxon>
        <taxon>Paremcibacter</taxon>
    </lineage>
</organism>
<keyword evidence="1" id="KW-0732">Signal</keyword>
<evidence type="ECO:0000313" key="3">
    <source>
        <dbReference type="EMBL" id="PHZ84130.1"/>
    </source>
</evidence>
<dbReference type="Proteomes" id="UP000229730">
    <property type="component" value="Unassembled WGS sequence"/>
</dbReference>
<reference evidence="3 4" key="1">
    <citation type="submission" date="2017-10" db="EMBL/GenBank/DDBJ databases">
        <title>Frigbacter circumglobatus gen. nov. sp. nov., isolated from sediment cultured in situ.</title>
        <authorList>
            <person name="Zhao Z."/>
        </authorList>
    </citation>
    <scope>NUCLEOTIDE SEQUENCE [LARGE SCALE GENOMIC DNA]</scope>
    <source>
        <strain evidence="3 4">ZYL</strain>
    </source>
</reference>
<evidence type="ECO:0000259" key="2">
    <source>
        <dbReference type="Pfam" id="PF00144"/>
    </source>
</evidence>
<dbReference type="InterPro" id="IPR012338">
    <property type="entry name" value="Beta-lactam/transpept-like"/>
</dbReference>
<feature type="domain" description="Beta-lactamase-related" evidence="2">
    <location>
        <begin position="25"/>
        <end position="339"/>
    </location>
</feature>
<dbReference type="Gene3D" id="3.40.710.10">
    <property type="entry name" value="DD-peptidase/beta-lactamase superfamily"/>
    <property type="match status" value="1"/>
</dbReference>
<dbReference type="PANTHER" id="PTHR43283">
    <property type="entry name" value="BETA-LACTAMASE-RELATED"/>
    <property type="match status" value="1"/>
</dbReference>
<dbReference type="InterPro" id="IPR001466">
    <property type="entry name" value="Beta-lactam-related"/>
</dbReference>
<name>A0A2G4YPA4_9PROT</name>
<proteinExistence type="predicted"/>
<gene>
    <name evidence="3" type="ORF">CRD36_13105</name>
</gene>
<comment type="caution">
    <text evidence="3">The sequence shown here is derived from an EMBL/GenBank/DDBJ whole genome shotgun (WGS) entry which is preliminary data.</text>
</comment>
<dbReference type="SUPFAM" id="SSF56601">
    <property type="entry name" value="beta-lactamase/transpeptidase-like"/>
    <property type="match status" value="1"/>
</dbReference>
<dbReference type="OrthoDB" id="9808046at2"/>
<dbReference type="Pfam" id="PF00144">
    <property type="entry name" value="Beta-lactamase"/>
    <property type="match status" value="1"/>
</dbReference>
<sequence>MRLFLLILSLTLLPQMSPAKDLTLDRYLSDAFAAGRFNGVVLVADQTDTLYRAAQGFHDKARNIALTPNSRFYLASPSKIFTAALILKLVEAEQISLNDSLGKYFPYLRRELGEKITLHHLLSHQSGLPEFYEGLGPDFDLLAFIGQQHSLEEVIAYCQRDLLFPPGQGFKYTDTNYVYLTAIIEKVTGRPYAEVLETYILKPLDLPNTGYFTGPQDNAAQLYMTMGARYTPAPYVSRDIAGGASAIYSTADDLVTFARALYFGDFLQPDAKRLMRTKHAEEKGNFYGYATWMVDYRSTKSGLTHAYYGHEGGPSLGVNSLVAVSPENQTITIILSNIQIIDPEAIYSDVEDILHKSP</sequence>
<evidence type="ECO:0000256" key="1">
    <source>
        <dbReference type="SAM" id="SignalP"/>
    </source>
</evidence>
<feature type="chain" id="PRO_5013942177" description="Beta-lactamase-related domain-containing protein" evidence="1">
    <location>
        <begin position="20"/>
        <end position="358"/>
    </location>
</feature>
<evidence type="ECO:0000313" key="4">
    <source>
        <dbReference type="Proteomes" id="UP000229730"/>
    </source>
</evidence>
<dbReference type="InterPro" id="IPR050789">
    <property type="entry name" value="Diverse_Enzym_Activities"/>
</dbReference>
<dbReference type="FunCoup" id="A0A2G4YPA4">
    <property type="interactions" value="115"/>
</dbReference>
<protein>
    <recommendedName>
        <fullName evidence="2">Beta-lactamase-related domain-containing protein</fullName>
    </recommendedName>
</protein>
<keyword evidence="4" id="KW-1185">Reference proteome</keyword>
<feature type="signal peptide" evidence="1">
    <location>
        <begin position="1"/>
        <end position="19"/>
    </location>
</feature>